<protein>
    <submittedName>
        <fullName evidence="3">Response regulator</fullName>
    </submittedName>
</protein>
<dbReference type="InterPro" id="IPR052893">
    <property type="entry name" value="TCS_response_regulator"/>
</dbReference>
<keyword evidence="4" id="KW-1185">Reference proteome</keyword>
<dbReference type="EMBL" id="JAHESE010000002">
    <property type="protein sequence ID" value="MBT1707386.1"/>
    <property type="molecule type" value="Genomic_DNA"/>
</dbReference>
<dbReference type="AlphaFoldDB" id="A0AAP2DU07"/>
<evidence type="ECO:0000313" key="4">
    <source>
        <dbReference type="Proteomes" id="UP001319080"/>
    </source>
</evidence>
<dbReference type="PANTHER" id="PTHR44520:SF2">
    <property type="entry name" value="RESPONSE REGULATOR RCP1"/>
    <property type="match status" value="1"/>
</dbReference>
<gene>
    <name evidence="3" type="ORF">KK062_04090</name>
</gene>
<accession>A0AAP2DU07</accession>
<dbReference type="SUPFAM" id="SSF52172">
    <property type="entry name" value="CheY-like"/>
    <property type="match status" value="1"/>
</dbReference>
<feature type="domain" description="Response regulatory" evidence="2">
    <location>
        <begin position="2"/>
        <end position="122"/>
    </location>
</feature>
<dbReference type="Gene3D" id="3.40.50.2300">
    <property type="match status" value="1"/>
</dbReference>
<dbReference type="PROSITE" id="PS50110">
    <property type="entry name" value="RESPONSE_REGULATORY"/>
    <property type="match status" value="1"/>
</dbReference>
<dbReference type="Pfam" id="PF00072">
    <property type="entry name" value="Response_reg"/>
    <property type="match status" value="1"/>
</dbReference>
<evidence type="ECO:0000259" key="2">
    <source>
        <dbReference type="PROSITE" id="PS50110"/>
    </source>
</evidence>
<reference evidence="3 4" key="1">
    <citation type="submission" date="2021-05" db="EMBL/GenBank/DDBJ databases">
        <title>A Polyphasic approach of four new species of the genus Ohtaekwangia: Ohtaekwangia histidinii sp. nov., Ohtaekwangia cretensis sp. nov., Ohtaekwangia indiensis sp. nov., Ohtaekwangia reichenbachii sp. nov. from diverse environment.</title>
        <authorList>
            <person name="Octaviana S."/>
        </authorList>
    </citation>
    <scope>NUCLEOTIDE SEQUENCE [LARGE SCALE GENOMIC DNA]</scope>
    <source>
        <strain evidence="3 4">PWU5</strain>
    </source>
</reference>
<dbReference type="InterPro" id="IPR001789">
    <property type="entry name" value="Sig_transdc_resp-reg_receiver"/>
</dbReference>
<evidence type="ECO:0000313" key="3">
    <source>
        <dbReference type="EMBL" id="MBT1707386.1"/>
    </source>
</evidence>
<proteinExistence type="predicted"/>
<name>A0AAP2DU07_9BACT</name>
<dbReference type="Proteomes" id="UP001319080">
    <property type="component" value="Unassembled WGS sequence"/>
</dbReference>
<keyword evidence="1" id="KW-0597">Phosphoprotein</keyword>
<dbReference type="RefSeq" id="WP_254082976.1">
    <property type="nucleotide sequence ID" value="NZ_JAHESE010000002.1"/>
</dbReference>
<feature type="modified residue" description="4-aspartylphosphate" evidence="1">
    <location>
        <position position="55"/>
    </location>
</feature>
<organism evidence="3 4">
    <name type="scientific">Dawidia cretensis</name>
    <dbReference type="NCBI Taxonomy" id="2782350"/>
    <lineage>
        <taxon>Bacteria</taxon>
        <taxon>Pseudomonadati</taxon>
        <taxon>Bacteroidota</taxon>
        <taxon>Cytophagia</taxon>
        <taxon>Cytophagales</taxon>
        <taxon>Chryseotaleaceae</taxon>
        <taxon>Dawidia</taxon>
    </lineage>
</organism>
<dbReference type="SMART" id="SM00448">
    <property type="entry name" value="REC"/>
    <property type="match status" value="1"/>
</dbReference>
<dbReference type="InterPro" id="IPR011006">
    <property type="entry name" value="CheY-like_superfamily"/>
</dbReference>
<dbReference type="PANTHER" id="PTHR44520">
    <property type="entry name" value="RESPONSE REGULATOR RCP1-RELATED"/>
    <property type="match status" value="1"/>
</dbReference>
<sequence length="131" mass="14743">MLILYAEDDVDDYGFFEETLARVYPVATCMNARNGREVLDILDASAILPDLIFLDINMPTMDGKSCLKSIKTDPRLKSIPVIIYTTSSNERDREQCLQLGAENYLIKPYGLAAAEPLIRAVLQPFIEQGKR</sequence>
<comment type="caution">
    <text evidence="3">The sequence shown here is derived from an EMBL/GenBank/DDBJ whole genome shotgun (WGS) entry which is preliminary data.</text>
</comment>
<evidence type="ECO:0000256" key="1">
    <source>
        <dbReference type="PROSITE-ProRule" id="PRU00169"/>
    </source>
</evidence>
<dbReference type="GO" id="GO:0000160">
    <property type="term" value="P:phosphorelay signal transduction system"/>
    <property type="evidence" value="ECO:0007669"/>
    <property type="project" value="InterPro"/>
</dbReference>